<proteinExistence type="inferred from homology"/>
<comment type="caution">
    <text evidence="4">The sequence shown here is derived from an EMBL/GenBank/DDBJ whole genome shotgun (WGS) entry which is preliminary data.</text>
</comment>
<dbReference type="RefSeq" id="WP_307475919.1">
    <property type="nucleotide sequence ID" value="NZ_JAUSUB010000012.1"/>
</dbReference>
<evidence type="ECO:0000256" key="2">
    <source>
        <dbReference type="RuleBase" id="RU003616"/>
    </source>
</evidence>
<dbReference type="InterPro" id="IPR002068">
    <property type="entry name" value="A-crystallin/Hsp20_dom"/>
</dbReference>
<accession>A0ABU0AIE8</accession>
<dbReference type="SUPFAM" id="SSF49764">
    <property type="entry name" value="HSP20-like chaperones"/>
    <property type="match status" value="1"/>
</dbReference>
<comment type="similarity">
    <text evidence="1 2">Belongs to the small heat shock protein (HSP20) family.</text>
</comment>
<dbReference type="CDD" id="cd06464">
    <property type="entry name" value="ACD_sHsps-like"/>
    <property type="match status" value="1"/>
</dbReference>
<evidence type="ECO:0000259" key="3">
    <source>
        <dbReference type="PROSITE" id="PS01031"/>
    </source>
</evidence>
<dbReference type="Proteomes" id="UP001238088">
    <property type="component" value="Unassembled WGS sequence"/>
</dbReference>
<evidence type="ECO:0000313" key="4">
    <source>
        <dbReference type="EMBL" id="MDQ0271033.1"/>
    </source>
</evidence>
<dbReference type="InterPro" id="IPR031107">
    <property type="entry name" value="Small_HSP"/>
</dbReference>
<protein>
    <submittedName>
        <fullName evidence="4">HSP20 family molecular chaperone IbpA</fullName>
    </submittedName>
</protein>
<gene>
    <name evidence="4" type="ORF">J2S17_002920</name>
</gene>
<dbReference type="Pfam" id="PF00011">
    <property type="entry name" value="HSP20"/>
    <property type="match status" value="1"/>
</dbReference>
<evidence type="ECO:0000313" key="5">
    <source>
        <dbReference type="Proteomes" id="UP001238088"/>
    </source>
</evidence>
<organism evidence="4 5">
    <name type="scientific">Cytobacillus purgationiresistens</name>
    <dbReference type="NCBI Taxonomy" id="863449"/>
    <lineage>
        <taxon>Bacteria</taxon>
        <taxon>Bacillati</taxon>
        <taxon>Bacillota</taxon>
        <taxon>Bacilli</taxon>
        <taxon>Bacillales</taxon>
        <taxon>Bacillaceae</taxon>
        <taxon>Cytobacillus</taxon>
    </lineage>
</organism>
<dbReference type="EMBL" id="JAUSUB010000012">
    <property type="protein sequence ID" value="MDQ0271033.1"/>
    <property type="molecule type" value="Genomic_DNA"/>
</dbReference>
<dbReference type="Gene3D" id="2.60.40.790">
    <property type="match status" value="1"/>
</dbReference>
<dbReference type="PANTHER" id="PTHR11527">
    <property type="entry name" value="HEAT-SHOCK PROTEIN 20 FAMILY MEMBER"/>
    <property type="match status" value="1"/>
</dbReference>
<evidence type="ECO:0000256" key="1">
    <source>
        <dbReference type="PROSITE-ProRule" id="PRU00285"/>
    </source>
</evidence>
<feature type="domain" description="SHSP" evidence="3">
    <location>
        <begin position="40"/>
        <end position="152"/>
    </location>
</feature>
<dbReference type="InterPro" id="IPR008978">
    <property type="entry name" value="HSP20-like_chaperone"/>
</dbReference>
<keyword evidence="5" id="KW-1185">Reference proteome</keyword>
<dbReference type="PROSITE" id="PS01031">
    <property type="entry name" value="SHSP"/>
    <property type="match status" value="1"/>
</dbReference>
<sequence>MSEKSKNEPFGDLMKSMNQFFHEKPVKNILQSMDDFFKNPFPNSASFHVELKEKDENYVITAELPGINREQIQLDVINNYVKITVKQLNIFTTEDENQQITKKQQSFQQSTRTVPLPHHINEKKVKATYENGLLTIKVPKEKGKRISLDGNE</sequence>
<reference evidence="4 5" key="1">
    <citation type="submission" date="2023-07" db="EMBL/GenBank/DDBJ databases">
        <title>Genomic Encyclopedia of Type Strains, Phase IV (KMG-IV): sequencing the most valuable type-strain genomes for metagenomic binning, comparative biology and taxonomic classification.</title>
        <authorList>
            <person name="Goeker M."/>
        </authorList>
    </citation>
    <scope>NUCLEOTIDE SEQUENCE [LARGE SCALE GENOMIC DNA]</scope>
    <source>
        <strain evidence="4 5">DSM 23494</strain>
    </source>
</reference>
<name>A0ABU0AIE8_9BACI</name>